<dbReference type="CDD" id="cd01317">
    <property type="entry name" value="DHOase_IIa"/>
    <property type="match status" value="1"/>
</dbReference>
<evidence type="ECO:0000256" key="3">
    <source>
        <dbReference type="ARBA" id="ARBA00022723"/>
    </source>
</evidence>
<dbReference type="UniPathway" id="UPA00070">
    <property type="reaction ID" value="UER00117"/>
</dbReference>
<dbReference type="Proteomes" id="UP000433071">
    <property type="component" value="Unassembled WGS sequence"/>
</dbReference>
<gene>
    <name evidence="6" type="primary">pyrC</name>
    <name evidence="8" type="ORF">GJ743_11835</name>
</gene>
<name>A0A6I3MFK7_9MICO</name>
<feature type="binding site" evidence="6">
    <location>
        <position position="57"/>
    </location>
    <ligand>
        <name>Zn(2+)</name>
        <dbReference type="ChEBI" id="CHEBI:29105"/>
        <label>1</label>
    </ligand>
</feature>
<dbReference type="InterPro" id="IPR032466">
    <property type="entry name" value="Metal_Hydrolase"/>
</dbReference>
<feature type="binding site" evidence="6">
    <location>
        <position position="59"/>
    </location>
    <ligand>
        <name>Zn(2+)</name>
        <dbReference type="ChEBI" id="CHEBI:29105"/>
        <label>1</label>
    </ligand>
</feature>
<dbReference type="PROSITE" id="PS00483">
    <property type="entry name" value="DIHYDROOROTASE_2"/>
    <property type="match status" value="1"/>
</dbReference>
<dbReference type="PANTHER" id="PTHR43668:SF2">
    <property type="entry name" value="ALLANTOINASE"/>
    <property type="match status" value="1"/>
</dbReference>
<evidence type="ECO:0000256" key="4">
    <source>
        <dbReference type="ARBA" id="ARBA00022801"/>
    </source>
</evidence>
<dbReference type="SUPFAM" id="SSF51338">
    <property type="entry name" value="Composite domain of metallo-dependent hydrolases"/>
    <property type="match status" value="1"/>
</dbReference>
<keyword evidence="4 6" id="KW-0378">Hydrolase</keyword>
<feature type="binding site" evidence="6">
    <location>
        <position position="91"/>
    </location>
    <ligand>
        <name>substrate</name>
    </ligand>
</feature>
<feature type="binding site" evidence="6">
    <location>
        <position position="151"/>
    </location>
    <ligand>
        <name>Zn(2+)</name>
        <dbReference type="ChEBI" id="CHEBI:29105"/>
        <label>2</label>
    </ligand>
</feature>
<dbReference type="PANTHER" id="PTHR43668">
    <property type="entry name" value="ALLANTOINASE"/>
    <property type="match status" value="1"/>
</dbReference>
<evidence type="ECO:0000256" key="2">
    <source>
        <dbReference type="ARBA" id="ARBA00010286"/>
    </source>
</evidence>
<dbReference type="InterPro" id="IPR002195">
    <property type="entry name" value="Dihydroorotase_CS"/>
</dbReference>
<comment type="cofactor">
    <cofactor evidence="6">
        <name>Zn(2+)</name>
        <dbReference type="ChEBI" id="CHEBI:29105"/>
    </cofactor>
    <text evidence="6">Binds 2 Zn(2+) ions per subunit.</text>
</comment>
<dbReference type="GO" id="GO:0004038">
    <property type="term" value="F:allantoinase activity"/>
    <property type="evidence" value="ECO:0007669"/>
    <property type="project" value="TreeGrafter"/>
</dbReference>
<comment type="pathway">
    <text evidence="6">Pyrimidine metabolism; UMP biosynthesis via de novo pathway; (S)-dihydroorotate from bicarbonate: step 3/3.</text>
</comment>
<dbReference type="InterPro" id="IPR011059">
    <property type="entry name" value="Metal-dep_hydrolase_composite"/>
</dbReference>
<dbReference type="AlphaFoldDB" id="A0A6I3MFK7"/>
<dbReference type="GO" id="GO:0005737">
    <property type="term" value="C:cytoplasm"/>
    <property type="evidence" value="ECO:0007669"/>
    <property type="project" value="TreeGrafter"/>
</dbReference>
<dbReference type="GO" id="GO:0004151">
    <property type="term" value="F:dihydroorotase activity"/>
    <property type="evidence" value="ECO:0007669"/>
    <property type="project" value="UniProtKB-UniRule"/>
</dbReference>
<proteinExistence type="inferred from homology"/>
<dbReference type="NCBIfam" id="TIGR00857">
    <property type="entry name" value="pyrC_multi"/>
    <property type="match status" value="1"/>
</dbReference>
<sequence>MSESFLIRGATLPTGERADILLDGGRIAEVGTVADAAGATVVDADGLVALPGLVDLHTHLREPGYEQSETVLTGTQAAAAGGFTAVFAMANTFPVADTAGVVEQELSLGEAAGYATVQPIGAVTVGLKGERLAELGAMAASRAHVRVFSDDGFCVFDPLLMRRALEYVKAFDGVIAQHAQEPRLTQGAQMNEGALSGELGLAGWPAVAEESIIARDVLLAEHVGSRLHVCHVSTAGSVEVIRWAKARGIDVTAEVTPHHLLLTEDLIAGYDPRYKVNPPLRRQEDVEALRAALADGTIDIVATDHAPHPVEAKESEWDAAANGMVGLESALSVVQQAMVDSGLMGWADVARVLSATPARIGRLSGHGEPVAAGSAAELTLVDPSATAPFGVDRLAGRSVNSPYLGRTLPGRVVATFHRGVPTLLDGTVRPADEVAAASARLADGGARG</sequence>
<accession>A0A6I3MFK7</accession>
<keyword evidence="3 6" id="KW-0479">Metal-binding</keyword>
<feature type="active site" evidence="6">
    <location>
        <position position="304"/>
    </location>
</feature>
<feature type="binding site" evidence="6">
    <location>
        <begin position="59"/>
        <end position="61"/>
    </location>
    <ligand>
        <name>substrate</name>
    </ligand>
</feature>
<dbReference type="GO" id="GO:0006145">
    <property type="term" value="P:purine nucleobase catabolic process"/>
    <property type="evidence" value="ECO:0007669"/>
    <property type="project" value="TreeGrafter"/>
</dbReference>
<reference evidence="8 9" key="1">
    <citation type="submission" date="2019-11" db="EMBL/GenBank/DDBJ databases">
        <title>Agromyces kandeliae sp. nov., isolated from mangrove soil.</title>
        <authorList>
            <person name="Wang R."/>
        </authorList>
    </citation>
    <scope>NUCLEOTIDE SEQUENCE [LARGE SCALE GENOMIC DNA]</scope>
    <source>
        <strain evidence="8 9">JCM 11433</strain>
    </source>
</reference>
<feature type="domain" description="Dihydroorotase catalytic" evidence="7">
    <location>
        <begin position="48"/>
        <end position="235"/>
    </location>
</feature>
<dbReference type="HAMAP" id="MF_00220_B">
    <property type="entry name" value="PyrC_classI_B"/>
    <property type="match status" value="1"/>
</dbReference>
<feature type="binding site" evidence="6">
    <location>
        <position position="178"/>
    </location>
    <ligand>
        <name>Zn(2+)</name>
        <dbReference type="ChEBI" id="CHEBI:29105"/>
        <label>2</label>
    </ligand>
</feature>
<evidence type="ECO:0000313" key="8">
    <source>
        <dbReference type="EMBL" id="MTH69063.1"/>
    </source>
</evidence>
<organism evidence="8 9">
    <name type="scientific">Agromyces bracchium</name>
    <dbReference type="NCBI Taxonomy" id="88376"/>
    <lineage>
        <taxon>Bacteria</taxon>
        <taxon>Bacillati</taxon>
        <taxon>Actinomycetota</taxon>
        <taxon>Actinomycetes</taxon>
        <taxon>Micrococcales</taxon>
        <taxon>Microbacteriaceae</taxon>
        <taxon>Agromyces</taxon>
    </lineage>
</organism>
<dbReference type="InterPro" id="IPR004722">
    <property type="entry name" value="DHOase"/>
</dbReference>
<feature type="binding site" evidence="6">
    <location>
        <position position="231"/>
    </location>
    <ligand>
        <name>Zn(2+)</name>
        <dbReference type="ChEBI" id="CHEBI:29105"/>
        <label>2</label>
    </ligand>
</feature>
<dbReference type="RefSeq" id="WP_155052115.1">
    <property type="nucleotide sequence ID" value="NZ_BAAAIB010000008.1"/>
</dbReference>
<comment type="caution">
    <text evidence="6">Lacks conserved residue(s) required for the propagation of feature annotation.</text>
</comment>
<evidence type="ECO:0000256" key="6">
    <source>
        <dbReference type="HAMAP-Rule" id="MF_00220"/>
    </source>
</evidence>
<keyword evidence="5 6" id="KW-0665">Pyrimidine biosynthesis</keyword>
<dbReference type="Pfam" id="PF12890">
    <property type="entry name" value="DHOase"/>
    <property type="match status" value="1"/>
</dbReference>
<dbReference type="InterPro" id="IPR024403">
    <property type="entry name" value="DHOase_cat"/>
</dbReference>
<dbReference type="SUPFAM" id="SSF51556">
    <property type="entry name" value="Metallo-dependent hydrolases"/>
    <property type="match status" value="1"/>
</dbReference>
<feature type="binding site" evidence="6">
    <location>
        <position position="304"/>
    </location>
    <ligand>
        <name>Zn(2+)</name>
        <dbReference type="ChEBI" id="CHEBI:29105"/>
        <label>1</label>
    </ligand>
</feature>
<comment type="similarity">
    <text evidence="2 6">Belongs to the metallo-dependent hydrolases superfamily. DHOase family. Class I DHOase subfamily.</text>
</comment>
<dbReference type="EC" id="3.5.2.3" evidence="6"/>
<dbReference type="Gene3D" id="3.20.20.140">
    <property type="entry name" value="Metal-dependent hydrolases"/>
    <property type="match status" value="1"/>
</dbReference>
<comment type="caution">
    <text evidence="8">The sequence shown here is derived from an EMBL/GenBank/DDBJ whole genome shotgun (WGS) entry which is preliminary data.</text>
</comment>
<dbReference type="EMBL" id="WMLB01000025">
    <property type="protein sequence ID" value="MTH69063.1"/>
    <property type="molecule type" value="Genomic_DNA"/>
</dbReference>
<comment type="catalytic activity">
    <reaction evidence="6">
        <text>(S)-dihydroorotate + H2O = N-carbamoyl-L-aspartate + H(+)</text>
        <dbReference type="Rhea" id="RHEA:24296"/>
        <dbReference type="ChEBI" id="CHEBI:15377"/>
        <dbReference type="ChEBI" id="CHEBI:15378"/>
        <dbReference type="ChEBI" id="CHEBI:30864"/>
        <dbReference type="ChEBI" id="CHEBI:32814"/>
        <dbReference type="EC" id="3.5.2.3"/>
    </reaction>
</comment>
<dbReference type="InterPro" id="IPR050138">
    <property type="entry name" value="DHOase/Allantoinase_Hydrolase"/>
</dbReference>
<feature type="binding site" evidence="6">
    <location>
        <position position="151"/>
    </location>
    <ligand>
        <name>Zn(2+)</name>
        <dbReference type="ChEBI" id="CHEBI:29105"/>
        <label>1</label>
    </ligand>
</feature>
<feature type="binding site" evidence="6">
    <location>
        <position position="308"/>
    </location>
    <ligand>
        <name>substrate</name>
    </ligand>
</feature>
<dbReference type="NCBIfam" id="NF006836">
    <property type="entry name" value="PRK09357.1-1"/>
    <property type="match status" value="1"/>
</dbReference>
<keyword evidence="6" id="KW-0862">Zinc</keyword>
<dbReference type="OrthoDB" id="9803027at2"/>
<keyword evidence="9" id="KW-1185">Reference proteome</keyword>
<protein>
    <recommendedName>
        <fullName evidence="6">Dihydroorotase</fullName>
        <shortName evidence="6">DHOase</shortName>
        <ecNumber evidence="6">3.5.2.3</ecNumber>
    </recommendedName>
</protein>
<evidence type="ECO:0000256" key="1">
    <source>
        <dbReference type="ARBA" id="ARBA00002368"/>
    </source>
</evidence>
<dbReference type="GO" id="GO:0044205">
    <property type="term" value="P:'de novo' UMP biosynthetic process"/>
    <property type="evidence" value="ECO:0007669"/>
    <property type="project" value="UniProtKB-UniRule"/>
</dbReference>
<evidence type="ECO:0000259" key="7">
    <source>
        <dbReference type="Pfam" id="PF12890"/>
    </source>
</evidence>
<dbReference type="Gene3D" id="2.30.40.10">
    <property type="entry name" value="Urease, subunit C, domain 1"/>
    <property type="match status" value="1"/>
</dbReference>
<evidence type="ECO:0000256" key="5">
    <source>
        <dbReference type="ARBA" id="ARBA00022975"/>
    </source>
</evidence>
<comment type="function">
    <text evidence="1 6">Catalyzes the reversible cyclization of carbamoyl aspartate to dihydroorotate.</text>
</comment>
<dbReference type="GO" id="GO:0008270">
    <property type="term" value="F:zinc ion binding"/>
    <property type="evidence" value="ECO:0007669"/>
    <property type="project" value="UniProtKB-UniRule"/>
</dbReference>
<feature type="binding site" evidence="6">
    <location>
        <position position="277"/>
    </location>
    <ligand>
        <name>substrate</name>
    </ligand>
</feature>
<evidence type="ECO:0000313" key="9">
    <source>
        <dbReference type="Proteomes" id="UP000433071"/>
    </source>
</evidence>